<proteinExistence type="predicted"/>
<dbReference type="EMBL" id="KQ981168">
    <property type="protein sequence ID" value="KYN45394.1"/>
    <property type="molecule type" value="Genomic_DNA"/>
</dbReference>
<sequence>MAKHVLFLHAFNAGERFLLVYGCTEDEHMSLNAHKYCFLKSANNRTFNFAMLPLTSASAQQHSLQTYYQVQQWRGKINNLVEWGW</sequence>
<reference evidence="1 2" key="1">
    <citation type="submission" date="2016-03" db="EMBL/GenBank/DDBJ databases">
        <title>Trachymyrmex septentrionalis WGS genome.</title>
        <authorList>
            <person name="Nygaard S."/>
            <person name="Hu H."/>
            <person name="Boomsma J."/>
            <person name="Zhang G."/>
        </authorList>
    </citation>
    <scope>NUCLEOTIDE SEQUENCE [LARGE SCALE GENOMIC DNA]</scope>
    <source>
        <strain evidence="1">Tsep2-gDNA-1</strain>
        <tissue evidence="1">Whole body</tissue>
    </source>
</reference>
<accession>A0A151K1L2</accession>
<dbReference type="Proteomes" id="UP000078541">
    <property type="component" value="Unassembled WGS sequence"/>
</dbReference>
<evidence type="ECO:0000313" key="1">
    <source>
        <dbReference type="EMBL" id="KYN45394.1"/>
    </source>
</evidence>
<dbReference type="AlphaFoldDB" id="A0A151K1L2"/>
<gene>
    <name evidence="1" type="ORF">ALC56_00151</name>
</gene>
<organism evidence="1 2">
    <name type="scientific">Trachymyrmex septentrionalis</name>
    <dbReference type="NCBI Taxonomy" id="34720"/>
    <lineage>
        <taxon>Eukaryota</taxon>
        <taxon>Metazoa</taxon>
        <taxon>Ecdysozoa</taxon>
        <taxon>Arthropoda</taxon>
        <taxon>Hexapoda</taxon>
        <taxon>Insecta</taxon>
        <taxon>Pterygota</taxon>
        <taxon>Neoptera</taxon>
        <taxon>Endopterygota</taxon>
        <taxon>Hymenoptera</taxon>
        <taxon>Apocrita</taxon>
        <taxon>Aculeata</taxon>
        <taxon>Formicoidea</taxon>
        <taxon>Formicidae</taxon>
        <taxon>Myrmicinae</taxon>
        <taxon>Trachymyrmex</taxon>
    </lineage>
</organism>
<evidence type="ECO:0000313" key="2">
    <source>
        <dbReference type="Proteomes" id="UP000078541"/>
    </source>
</evidence>
<keyword evidence="2" id="KW-1185">Reference proteome</keyword>
<protein>
    <submittedName>
        <fullName evidence="1">Uncharacterized protein</fullName>
    </submittedName>
</protein>
<name>A0A151K1L2_9HYME</name>